<keyword evidence="1" id="KW-0732">Signal</keyword>
<proteinExistence type="predicted"/>
<accession>A0A430HMZ7</accession>
<dbReference type="EMBL" id="RXLQ01000005">
    <property type="protein sequence ID" value="RSZ58880.1"/>
    <property type="molecule type" value="Genomic_DNA"/>
</dbReference>
<dbReference type="GO" id="GO:0009166">
    <property type="term" value="P:nucleotide catabolic process"/>
    <property type="evidence" value="ECO:0007669"/>
    <property type="project" value="InterPro"/>
</dbReference>
<name>A0A430HMZ7_9BURK</name>
<dbReference type="Gene3D" id="3.90.780.10">
    <property type="entry name" value="5'-Nucleotidase, C-terminal domain"/>
    <property type="match status" value="1"/>
</dbReference>
<evidence type="ECO:0000313" key="3">
    <source>
        <dbReference type="EMBL" id="RSZ58880.1"/>
    </source>
</evidence>
<dbReference type="Gene3D" id="2.130.10.10">
    <property type="entry name" value="YVTN repeat-like/Quinoprotein amine dehydrogenase"/>
    <property type="match status" value="1"/>
</dbReference>
<dbReference type="GO" id="GO:0016603">
    <property type="term" value="F:glutaminyl-peptide cyclotransferase activity"/>
    <property type="evidence" value="ECO:0007669"/>
    <property type="project" value="InterPro"/>
</dbReference>
<dbReference type="SUPFAM" id="SSF55816">
    <property type="entry name" value="5'-nucleotidase (syn. UDP-sugar hydrolase), C-terminal domain"/>
    <property type="match status" value="1"/>
</dbReference>
<reference evidence="3 4" key="1">
    <citation type="submission" date="2018-12" db="EMBL/GenBank/DDBJ databases">
        <authorList>
            <person name="Yang E."/>
        </authorList>
    </citation>
    <scope>NUCLEOTIDE SEQUENCE [LARGE SCALE GENOMIC DNA]</scope>
    <source>
        <strain evidence="3 4">SOD</strain>
    </source>
</reference>
<organism evidence="3 4">
    <name type="scientific">Massilia atriviolacea</name>
    <dbReference type="NCBI Taxonomy" id="2495579"/>
    <lineage>
        <taxon>Bacteria</taxon>
        <taxon>Pseudomonadati</taxon>
        <taxon>Pseudomonadota</taxon>
        <taxon>Betaproteobacteria</taxon>
        <taxon>Burkholderiales</taxon>
        <taxon>Oxalobacteraceae</taxon>
        <taxon>Telluria group</taxon>
        <taxon>Massilia</taxon>
    </lineage>
</organism>
<feature type="signal peptide" evidence="1">
    <location>
        <begin position="1"/>
        <end position="18"/>
    </location>
</feature>
<dbReference type="Proteomes" id="UP000278085">
    <property type="component" value="Unassembled WGS sequence"/>
</dbReference>
<sequence>MKIFTFCFLLLWACSGRAADIPVYDYIVKKVFPHDIKSFTEGLIIEGDTVYESSGGNGTSYLRKTALASGRVLAEQRLPEAYFGEGIAAFGGELVCLTWTSQTGLVFDLRRLAWKRNFAYAGEGWGAASDARHVYVSNGSSRIRVLDGKTLKPVRDIEVTMGTTPLARLNELEMVGTELFANIWKTDLIARIDVRTGKVVGWIDLTGLLKPALRRQADVLNGIAYDRRSQRLFVTGKNWPQLFQIALRKRTDGRRGPAFDALNQAGDATPDPRVLGTTAFRMSSYFSDVGDVSALSILHLAQLDYVRRHFQVGQPGNDGLPLISMIAPGKNGGAGFTDVQPGALRRAAVVDLYKFPNTLNVVRITGAELRAWLEKGAERFRTIDPARATPQELVDSAVDGTSFDTAAAEELHYEINLARPPGQRIERLLYRQRALSDGDEVLVVTNNFRVVGGGNFRAIAREKVVFAPQVSQQDVLAAYIETQQVLTRARHGTLKSWRFAKMEAAGPVIFHAPPGLLALARDSGLSNVQEAPAQDQAGPGAYAIDLAQ</sequence>
<evidence type="ECO:0000259" key="2">
    <source>
        <dbReference type="Pfam" id="PF02872"/>
    </source>
</evidence>
<dbReference type="InterPro" id="IPR011044">
    <property type="entry name" value="Quino_amine_DH_bsu"/>
</dbReference>
<dbReference type="InterPro" id="IPR007788">
    <property type="entry name" value="QCT"/>
</dbReference>
<dbReference type="RefSeq" id="WP_126074086.1">
    <property type="nucleotide sequence ID" value="NZ_CP051166.1"/>
</dbReference>
<comment type="caution">
    <text evidence="3">The sequence shown here is derived from an EMBL/GenBank/DDBJ whole genome shotgun (WGS) entry which is preliminary data.</text>
</comment>
<dbReference type="AlphaFoldDB" id="A0A430HMZ7"/>
<dbReference type="PANTHER" id="PTHR31270">
    <property type="entry name" value="GLUTAMINYL-PEPTIDE CYCLOTRANSFERASE"/>
    <property type="match status" value="1"/>
</dbReference>
<feature type="domain" description="5'-Nucleotidase C-terminal" evidence="2">
    <location>
        <begin position="323"/>
        <end position="460"/>
    </location>
</feature>
<dbReference type="SUPFAM" id="SSF50969">
    <property type="entry name" value="YVTN repeat-like/Quinoprotein amine dehydrogenase"/>
    <property type="match status" value="1"/>
</dbReference>
<dbReference type="InterPro" id="IPR036907">
    <property type="entry name" value="5'-Nucleotdase_C_sf"/>
</dbReference>
<evidence type="ECO:0000256" key="1">
    <source>
        <dbReference type="SAM" id="SignalP"/>
    </source>
</evidence>
<feature type="chain" id="PRO_5019229018" description="5'-Nucleotidase C-terminal domain-containing protein" evidence="1">
    <location>
        <begin position="19"/>
        <end position="548"/>
    </location>
</feature>
<dbReference type="InterPro" id="IPR008334">
    <property type="entry name" value="5'-Nucleotdase_C"/>
</dbReference>
<dbReference type="PANTHER" id="PTHR31270:SF1">
    <property type="entry name" value="GLUTAMINYL-PEPTIDE CYCLOTRANSFERASE"/>
    <property type="match status" value="1"/>
</dbReference>
<dbReference type="InterPro" id="IPR015943">
    <property type="entry name" value="WD40/YVTN_repeat-like_dom_sf"/>
</dbReference>
<keyword evidence="4" id="KW-1185">Reference proteome</keyword>
<protein>
    <recommendedName>
        <fullName evidence="2">5'-Nucleotidase C-terminal domain-containing protein</fullName>
    </recommendedName>
</protein>
<dbReference type="Pfam" id="PF05096">
    <property type="entry name" value="Glu_cyclase_2"/>
    <property type="match status" value="1"/>
</dbReference>
<gene>
    <name evidence="3" type="ORF">EJB06_11085</name>
</gene>
<dbReference type="OrthoDB" id="9783700at2"/>
<evidence type="ECO:0000313" key="4">
    <source>
        <dbReference type="Proteomes" id="UP000278085"/>
    </source>
</evidence>
<dbReference type="GO" id="GO:0016787">
    <property type="term" value="F:hydrolase activity"/>
    <property type="evidence" value="ECO:0007669"/>
    <property type="project" value="InterPro"/>
</dbReference>
<dbReference type="Pfam" id="PF02872">
    <property type="entry name" value="5_nucleotid_C"/>
    <property type="match status" value="1"/>
</dbReference>